<feature type="compositionally biased region" description="Polar residues" evidence="1">
    <location>
        <begin position="81"/>
        <end position="98"/>
    </location>
</feature>
<feature type="compositionally biased region" description="Low complexity" evidence="1">
    <location>
        <begin position="446"/>
        <end position="463"/>
    </location>
</feature>
<feature type="compositionally biased region" description="Polar residues" evidence="1">
    <location>
        <begin position="473"/>
        <end position="485"/>
    </location>
</feature>
<feature type="compositionally biased region" description="Basic and acidic residues" evidence="1">
    <location>
        <begin position="670"/>
        <end position="680"/>
    </location>
</feature>
<proteinExistence type="predicted"/>
<comment type="caution">
    <text evidence="2">The sequence shown here is derived from an EMBL/GenBank/DDBJ whole genome shotgun (WGS) entry which is preliminary data.</text>
</comment>
<evidence type="ECO:0000256" key="1">
    <source>
        <dbReference type="SAM" id="MobiDB-lite"/>
    </source>
</evidence>
<feature type="compositionally biased region" description="Polar residues" evidence="1">
    <location>
        <begin position="164"/>
        <end position="174"/>
    </location>
</feature>
<feature type="compositionally biased region" description="Low complexity" evidence="1">
    <location>
        <begin position="418"/>
        <end position="428"/>
    </location>
</feature>
<feature type="compositionally biased region" description="Basic and acidic residues" evidence="1">
    <location>
        <begin position="154"/>
        <end position="163"/>
    </location>
</feature>
<protein>
    <submittedName>
        <fullName evidence="2">Uncharacterized protein</fullName>
    </submittedName>
</protein>
<dbReference type="Proteomes" id="UP001498398">
    <property type="component" value="Unassembled WGS sequence"/>
</dbReference>
<feature type="compositionally biased region" description="Acidic residues" evidence="1">
    <location>
        <begin position="681"/>
        <end position="691"/>
    </location>
</feature>
<feature type="region of interest" description="Disordered" evidence="1">
    <location>
        <begin position="154"/>
        <end position="185"/>
    </location>
</feature>
<feature type="region of interest" description="Disordered" evidence="1">
    <location>
        <begin position="666"/>
        <end position="704"/>
    </location>
</feature>
<dbReference type="EMBL" id="JBANRG010000002">
    <property type="protein sequence ID" value="KAK7470903.1"/>
    <property type="molecule type" value="Genomic_DNA"/>
</dbReference>
<name>A0ABR1K219_9AGAR</name>
<sequence>MLEDNRDNASDASPHALSMSTIFSSPCFGDLSPSVTVEPQMNPFVYTTDSVSSSSDSAAISHDLSTPDTNGLVPGSHETHSASSPDQLLSAARVSSPSPEARDAGDSSFNPSLDTRDIQAQKHRAMDFFSDIPHTLESSPFSDYHTLLKTDDFPDTNNLRDSDYNSADSQLSNNDIHHLPDLSSQTSPLRAENCPLHGDFDATVASSAVESLIFASSFSPQTNEDTTMHTEFTGLDMELYPSNNYQSHPPTGLEPPFAPRISSRLLIPTIEQDSDAVDHVVPPEDESCGLVIATISENNSVYTHELNLPSSSPPEESFLSSSSPLCSSSPSQSSVHIHSQEYIHQFNFDAEKTKECVEPRPEFQVDLQDLPPSSSPTEDLITTLSSPVSAPMMLFHSSPVKIPISSYSTPKSNRPLPSSSSNSSSADDSNIHVESGDIRSHEHMQPSSPLSSPFPRKSFSSPPCKKRKRNTENRSPTPSNKTSELSFPVPKRLTFASQKLQRQKLSAPFRSPLLKKQKLEVSETLEGPKPSLDIPIAQKDAAVVLTQPHVPPAEPLESSVDRNMKHRTARAAAQFKSPLTVAATSQVTPAVRLTPAIQSLERKVQQLKRALKVKNDGEEDTLKGLVERWTEAGREVAWELWRLVKDNTDTDAMDSTLGKRRLQDSWGWDEGDRKRNKSEDIGNEVPDEENNQDSQAQDVHVDEERRELTLGTMLRQLGIDPDTLGWNDEEDTFRC</sequence>
<keyword evidence="3" id="KW-1185">Reference proteome</keyword>
<feature type="compositionally biased region" description="Basic and acidic residues" evidence="1">
    <location>
        <begin position="429"/>
        <end position="444"/>
    </location>
</feature>
<evidence type="ECO:0000313" key="2">
    <source>
        <dbReference type="EMBL" id="KAK7470903.1"/>
    </source>
</evidence>
<feature type="region of interest" description="Disordered" evidence="1">
    <location>
        <begin position="406"/>
        <end position="490"/>
    </location>
</feature>
<organism evidence="2 3">
    <name type="scientific">Marasmiellus scandens</name>
    <dbReference type="NCBI Taxonomy" id="2682957"/>
    <lineage>
        <taxon>Eukaryota</taxon>
        <taxon>Fungi</taxon>
        <taxon>Dikarya</taxon>
        <taxon>Basidiomycota</taxon>
        <taxon>Agaricomycotina</taxon>
        <taxon>Agaricomycetes</taxon>
        <taxon>Agaricomycetidae</taxon>
        <taxon>Agaricales</taxon>
        <taxon>Marasmiineae</taxon>
        <taxon>Omphalotaceae</taxon>
        <taxon>Marasmiellus</taxon>
    </lineage>
</organism>
<feature type="region of interest" description="Disordered" evidence="1">
    <location>
        <begin position="46"/>
        <end position="113"/>
    </location>
</feature>
<feature type="region of interest" description="Disordered" evidence="1">
    <location>
        <begin position="307"/>
        <end position="332"/>
    </location>
</feature>
<feature type="compositionally biased region" description="Low complexity" evidence="1">
    <location>
        <begin position="49"/>
        <end position="64"/>
    </location>
</feature>
<dbReference type="Gene3D" id="6.10.140.1020">
    <property type="match status" value="1"/>
</dbReference>
<feature type="compositionally biased region" description="Polar residues" evidence="1">
    <location>
        <begin position="406"/>
        <end position="417"/>
    </location>
</feature>
<evidence type="ECO:0000313" key="3">
    <source>
        <dbReference type="Proteomes" id="UP001498398"/>
    </source>
</evidence>
<accession>A0ABR1K219</accession>
<reference evidence="2 3" key="1">
    <citation type="submission" date="2024-01" db="EMBL/GenBank/DDBJ databases">
        <title>A draft genome for the cacao thread blight pathogen Marasmiellus scandens.</title>
        <authorList>
            <person name="Baruah I.K."/>
            <person name="Leung J."/>
            <person name="Bukari Y."/>
            <person name="Amoako-Attah I."/>
            <person name="Meinhardt L.W."/>
            <person name="Bailey B.A."/>
            <person name="Cohen S.P."/>
        </authorList>
    </citation>
    <scope>NUCLEOTIDE SEQUENCE [LARGE SCALE GENOMIC DNA]</scope>
    <source>
        <strain evidence="2 3">GH-19</strain>
    </source>
</reference>
<gene>
    <name evidence="2" type="ORF">VKT23_002319</name>
</gene>